<accession>A0A9J5XV65</accession>
<sequence>MFIPTSLRLHHCMAKHRPAPISEQPRNSAGNRAPLPIRQAKAAPARNFARTSSDRRTASFSLSGLLRSSEDVNNRQELRQRQGKLRRIVCRRKPTRSGRKIAKDQVLSILSPSPSCAEPIFLGPLLRIGVLVFYFESLSVNQFSRA</sequence>
<gene>
    <name evidence="1" type="ORF">H5410_041328</name>
</gene>
<keyword evidence="2" id="KW-1185">Reference proteome</keyword>
<name>A0A9J5XV65_SOLCO</name>
<comment type="caution">
    <text evidence="1">The sequence shown here is derived from an EMBL/GenBank/DDBJ whole genome shotgun (WGS) entry which is preliminary data.</text>
</comment>
<protein>
    <submittedName>
        <fullName evidence="1">Uncharacterized protein</fullName>
    </submittedName>
</protein>
<dbReference type="Proteomes" id="UP000824120">
    <property type="component" value="Chromosome 8"/>
</dbReference>
<proteinExistence type="predicted"/>
<evidence type="ECO:0000313" key="1">
    <source>
        <dbReference type="EMBL" id="KAG5590814.1"/>
    </source>
</evidence>
<reference evidence="1 2" key="1">
    <citation type="submission" date="2020-09" db="EMBL/GenBank/DDBJ databases">
        <title>De no assembly of potato wild relative species, Solanum commersonii.</title>
        <authorList>
            <person name="Cho K."/>
        </authorList>
    </citation>
    <scope>NUCLEOTIDE SEQUENCE [LARGE SCALE GENOMIC DNA]</scope>
    <source>
        <strain evidence="1">LZ3.2</strain>
        <tissue evidence="1">Leaf</tissue>
    </source>
</reference>
<dbReference type="AlphaFoldDB" id="A0A9J5XV65"/>
<dbReference type="EMBL" id="JACXVP010000008">
    <property type="protein sequence ID" value="KAG5590814.1"/>
    <property type="molecule type" value="Genomic_DNA"/>
</dbReference>
<evidence type="ECO:0000313" key="2">
    <source>
        <dbReference type="Proteomes" id="UP000824120"/>
    </source>
</evidence>
<organism evidence="1 2">
    <name type="scientific">Solanum commersonii</name>
    <name type="common">Commerson's wild potato</name>
    <name type="synonym">Commerson's nightshade</name>
    <dbReference type="NCBI Taxonomy" id="4109"/>
    <lineage>
        <taxon>Eukaryota</taxon>
        <taxon>Viridiplantae</taxon>
        <taxon>Streptophyta</taxon>
        <taxon>Embryophyta</taxon>
        <taxon>Tracheophyta</taxon>
        <taxon>Spermatophyta</taxon>
        <taxon>Magnoliopsida</taxon>
        <taxon>eudicotyledons</taxon>
        <taxon>Gunneridae</taxon>
        <taxon>Pentapetalae</taxon>
        <taxon>asterids</taxon>
        <taxon>lamiids</taxon>
        <taxon>Solanales</taxon>
        <taxon>Solanaceae</taxon>
        <taxon>Solanoideae</taxon>
        <taxon>Solaneae</taxon>
        <taxon>Solanum</taxon>
    </lineage>
</organism>